<proteinExistence type="predicted"/>
<evidence type="ECO:0000259" key="2">
    <source>
        <dbReference type="Pfam" id="PF24269"/>
    </source>
</evidence>
<evidence type="ECO:0000313" key="4">
    <source>
        <dbReference type="Proteomes" id="UP001153069"/>
    </source>
</evidence>
<keyword evidence="1" id="KW-0732">Signal</keyword>
<keyword evidence="4" id="KW-1185">Reference proteome</keyword>
<name>A0A9N8E805_9STRA</name>
<sequence length="406" mass="41688">MLLPVSSRAFAAVLWLAALVVGQSQDCNNTVASNGVDFGCNVDSPICVGANKAEPAMNKAGVMCKHCLSAGAAAADVAGLVDVGCTADKEVCVDDGGTPVLARQGGSQCVRNCNISVEVTSCTLQSGPSAGAPCDAPVQEICRGRKSTITMRYNGGSCLQSNTIQESGRFECFDSGEGPPVEEGSTVFIVVEDPRNNEVLHSGVVAVGSTFNIDAIDDGDDDSPRVPAGATIMIYNSSNTEDPSALLQVVTFQIHCSFGRFGLYIGDTFGASTFVGFSTQGSGVPPPSTGLVLASVDILVALPSAFAGESIAVTSLEAGTGFGTVDLFDQLSDPVLGNTTALSKNDLNPTTSFSASIPFEFDYTLGPRVITATVKLVAQIGAGSELCTGKSAFSFKTSVTPIRESV</sequence>
<evidence type="ECO:0000313" key="3">
    <source>
        <dbReference type="EMBL" id="CAB9514306.1"/>
    </source>
</evidence>
<feature type="domain" description="DUF7467" evidence="2">
    <location>
        <begin position="147"/>
        <end position="277"/>
    </location>
</feature>
<dbReference type="Proteomes" id="UP001153069">
    <property type="component" value="Unassembled WGS sequence"/>
</dbReference>
<dbReference type="Pfam" id="PF24269">
    <property type="entry name" value="DUF7467"/>
    <property type="match status" value="1"/>
</dbReference>
<dbReference type="EMBL" id="CAICTM010000644">
    <property type="protein sequence ID" value="CAB9514306.1"/>
    <property type="molecule type" value="Genomic_DNA"/>
</dbReference>
<feature type="signal peptide" evidence="1">
    <location>
        <begin position="1"/>
        <end position="22"/>
    </location>
</feature>
<protein>
    <recommendedName>
        <fullName evidence="2">DUF7467 domain-containing protein</fullName>
    </recommendedName>
</protein>
<accession>A0A9N8E805</accession>
<dbReference type="InterPro" id="IPR055890">
    <property type="entry name" value="DUF7467"/>
</dbReference>
<comment type="caution">
    <text evidence="3">The sequence shown here is derived from an EMBL/GenBank/DDBJ whole genome shotgun (WGS) entry which is preliminary data.</text>
</comment>
<evidence type="ECO:0000256" key="1">
    <source>
        <dbReference type="SAM" id="SignalP"/>
    </source>
</evidence>
<organism evidence="3 4">
    <name type="scientific">Seminavis robusta</name>
    <dbReference type="NCBI Taxonomy" id="568900"/>
    <lineage>
        <taxon>Eukaryota</taxon>
        <taxon>Sar</taxon>
        <taxon>Stramenopiles</taxon>
        <taxon>Ochrophyta</taxon>
        <taxon>Bacillariophyta</taxon>
        <taxon>Bacillariophyceae</taxon>
        <taxon>Bacillariophycidae</taxon>
        <taxon>Naviculales</taxon>
        <taxon>Naviculaceae</taxon>
        <taxon>Seminavis</taxon>
    </lineage>
</organism>
<dbReference type="AlphaFoldDB" id="A0A9N8E805"/>
<feature type="chain" id="PRO_5040333600" description="DUF7467 domain-containing protein" evidence="1">
    <location>
        <begin position="23"/>
        <end position="406"/>
    </location>
</feature>
<gene>
    <name evidence="3" type="ORF">SEMRO_645_G180640.1</name>
</gene>
<reference evidence="3" key="1">
    <citation type="submission" date="2020-06" db="EMBL/GenBank/DDBJ databases">
        <authorList>
            <consortium name="Plant Systems Biology data submission"/>
        </authorList>
    </citation>
    <scope>NUCLEOTIDE SEQUENCE</scope>
    <source>
        <strain evidence="3">D6</strain>
    </source>
</reference>